<dbReference type="PRINTS" id="PR01046">
    <property type="entry name" value="TRNASYNTHPRO"/>
</dbReference>
<dbReference type="Gene3D" id="3.40.50.800">
    <property type="entry name" value="Anticodon-binding domain"/>
    <property type="match status" value="1"/>
</dbReference>
<dbReference type="EMBL" id="PFCB01000022">
    <property type="protein sequence ID" value="PIR74398.1"/>
    <property type="molecule type" value="Genomic_DNA"/>
</dbReference>
<dbReference type="InterPro" id="IPR002316">
    <property type="entry name" value="Pro-tRNA-ligase_IIa"/>
</dbReference>
<evidence type="ECO:0000259" key="10">
    <source>
        <dbReference type="PROSITE" id="PS50862"/>
    </source>
</evidence>
<dbReference type="InterPro" id="IPR045864">
    <property type="entry name" value="aa-tRNA-synth_II/BPL/LPL"/>
</dbReference>
<dbReference type="PROSITE" id="PS50862">
    <property type="entry name" value="AA_TRNA_LIGASE_II"/>
    <property type="match status" value="1"/>
</dbReference>
<evidence type="ECO:0000256" key="6">
    <source>
        <dbReference type="ARBA" id="ARBA00022917"/>
    </source>
</evidence>
<dbReference type="PANTHER" id="PTHR42753:SF2">
    <property type="entry name" value="PROLINE--TRNA LIGASE"/>
    <property type="match status" value="1"/>
</dbReference>
<dbReference type="InterPro" id="IPR004154">
    <property type="entry name" value="Anticodon-bd"/>
</dbReference>
<dbReference type="SUPFAM" id="SSF52954">
    <property type="entry name" value="Class II aaRS ABD-related"/>
    <property type="match status" value="1"/>
</dbReference>
<keyword evidence="5" id="KW-0067">ATP-binding</keyword>
<dbReference type="GO" id="GO:0005524">
    <property type="term" value="F:ATP binding"/>
    <property type="evidence" value="ECO:0007669"/>
    <property type="project" value="UniProtKB-KW"/>
</dbReference>
<dbReference type="PANTHER" id="PTHR42753">
    <property type="entry name" value="MITOCHONDRIAL RIBOSOME PROTEIN L39/PROLYL-TRNA LIGASE FAMILY MEMBER"/>
    <property type="match status" value="1"/>
</dbReference>
<dbReference type="EC" id="6.1.1.15" evidence="1"/>
<name>A0A2H0TQG9_9BACT</name>
<evidence type="ECO:0000256" key="5">
    <source>
        <dbReference type="ARBA" id="ARBA00022840"/>
    </source>
</evidence>
<proteinExistence type="predicted"/>
<dbReference type="SUPFAM" id="SSF55681">
    <property type="entry name" value="Class II aaRS and biotin synthetases"/>
    <property type="match status" value="1"/>
</dbReference>
<dbReference type="GO" id="GO:0005737">
    <property type="term" value="C:cytoplasm"/>
    <property type="evidence" value="ECO:0007669"/>
    <property type="project" value="InterPro"/>
</dbReference>
<dbReference type="InterPro" id="IPR002314">
    <property type="entry name" value="aa-tRNA-synt_IIb"/>
</dbReference>
<sequence>MRQRHLFTRTQKQAPRDEVTKNAELLIRAGFIYKEMAGVYAYLPLGLRVIEKIKQIIRDEMNALGGQEITMTSMQRKDLWQKTDRWDDDVVDIWFKSTLKNGTDVGLAWSHEEPITDMMKSFIHSYKDVPVFVYQFQTKLRNELRAKSGILRGREFIMKDMYSYTANEQEHESFYNKTKEAYMNVFNRVGLGGNTFITFASGGAFTEFSHEFQTITDAGEDTIYINREKNIAINEEVLSDTMLADLGVSRDELEKVKTAEVGNIFNFGTAKCQQLGLTITDERGEMIPVHLGSYGIGITRLMGTIVELFHDADGIMWPESVAPFQLHLISLLQDSTDHAEELYKRLVDAGVDVLYDDRDIRPGEKFKDADLIGIPHRVVVSEKTVETEKLEYSHRTATREKSMISFEQLTQRIQ</sequence>
<comment type="catalytic activity">
    <reaction evidence="9">
        <text>tRNA(Pro) + L-proline + ATP = L-prolyl-tRNA(Pro) + AMP + diphosphate</text>
        <dbReference type="Rhea" id="RHEA:14305"/>
        <dbReference type="Rhea" id="RHEA-COMP:9700"/>
        <dbReference type="Rhea" id="RHEA-COMP:9702"/>
        <dbReference type="ChEBI" id="CHEBI:30616"/>
        <dbReference type="ChEBI" id="CHEBI:33019"/>
        <dbReference type="ChEBI" id="CHEBI:60039"/>
        <dbReference type="ChEBI" id="CHEBI:78442"/>
        <dbReference type="ChEBI" id="CHEBI:78532"/>
        <dbReference type="ChEBI" id="CHEBI:456215"/>
        <dbReference type="EC" id="6.1.1.15"/>
    </reaction>
</comment>
<evidence type="ECO:0000256" key="7">
    <source>
        <dbReference type="ARBA" id="ARBA00023146"/>
    </source>
</evidence>
<organism evidence="11 12">
    <name type="scientific">Candidatus Magasanikbacteria bacterium CG10_big_fil_rev_8_21_14_0_10_47_10</name>
    <dbReference type="NCBI Taxonomy" id="1974652"/>
    <lineage>
        <taxon>Bacteria</taxon>
        <taxon>Candidatus Magasanikiibacteriota</taxon>
    </lineage>
</organism>
<comment type="caution">
    <text evidence="11">The sequence shown here is derived from an EMBL/GenBank/DDBJ whole genome shotgun (WGS) entry which is preliminary data.</text>
</comment>
<dbReference type="InterPro" id="IPR006195">
    <property type="entry name" value="aa-tRNA-synth_II"/>
</dbReference>
<dbReference type="CDD" id="cd00861">
    <property type="entry name" value="ProRS_anticodon_short"/>
    <property type="match status" value="1"/>
</dbReference>
<keyword evidence="7 11" id="KW-0030">Aminoacyl-tRNA synthetase</keyword>
<dbReference type="Pfam" id="PF03129">
    <property type="entry name" value="HGTP_anticodon"/>
    <property type="match status" value="1"/>
</dbReference>
<feature type="domain" description="Aminoacyl-transfer RNA synthetases class-II family profile" evidence="10">
    <location>
        <begin position="38"/>
        <end position="318"/>
    </location>
</feature>
<accession>A0A2H0TQG9</accession>
<dbReference type="Pfam" id="PF00587">
    <property type="entry name" value="tRNA-synt_2b"/>
    <property type="match status" value="1"/>
</dbReference>
<evidence type="ECO:0000256" key="4">
    <source>
        <dbReference type="ARBA" id="ARBA00022741"/>
    </source>
</evidence>
<evidence type="ECO:0000256" key="9">
    <source>
        <dbReference type="ARBA" id="ARBA00047671"/>
    </source>
</evidence>
<dbReference type="AlphaFoldDB" id="A0A2H0TQG9"/>
<evidence type="ECO:0000256" key="8">
    <source>
        <dbReference type="ARBA" id="ARBA00029731"/>
    </source>
</evidence>
<reference evidence="12" key="1">
    <citation type="submission" date="2017-09" db="EMBL/GenBank/DDBJ databases">
        <title>Depth-based differentiation of microbial function through sediment-hosted aquifers and enrichment of novel symbionts in the deep terrestrial subsurface.</title>
        <authorList>
            <person name="Probst A.J."/>
            <person name="Ladd B."/>
            <person name="Jarett J.K."/>
            <person name="Geller-Mcgrath D.E."/>
            <person name="Sieber C.M.K."/>
            <person name="Emerson J.B."/>
            <person name="Anantharaman K."/>
            <person name="Thomas B.C."/>
            <person name="Malmstrom R."/>
            <person name="Stieglmeier M."/>
            <person name="Klingl A."/>
            <person name="Woyke T."/>
            <person name="Ryan C.M."/>
            <person name="Banfield J.F."/>
        </authorList>
    </citation>
    <scope>NUCLEOTIDE SEQUENCE [LARGE SCALE GENOMIC DNA]</scope>
</reference>
<dbReference type="InterPro" id="IPR036621">
    <property type="entry name" value="Anticodon-bd_dom_sf"/>
</dbReference>
<dbReference type="InterPro" id="IPR044140">
    <property type="entry name" value="ProRS_anticodon_short"/>
</dbReference>
<dbReference type="Proteomes" id="UP000230154">
    <property type="component" value="Unassembled WGS sequence"/>
</dbReference>
<evidence type="ECO:0000313" key="12">
    <source>
        <dbReference type="Proteomes" id="UP000230154"/>
    </source>
</evidence>
<keyword evidence="6" id="KW-0648">Protein biosynthesis</keyword>
<dbReference type="InterPro" id="IPR050062">
    <property type="entry name" value="Pro-tRNA_synthetase"/>
</dbReference>
<dbReference type="GO" id="GO:0004827">
    <property type="term" value="F:proline-tRNA ligase activity"/>
    <property type="evidence" value="ECO:0007669"/>
    <property type="project" value="UniProtKB-EC"/>
</dbReference>
<evidence type="ECO:0000256" key="1">
    <source>
        <dbReference type="ARBA" id="ARBA00012831"/>
    </source>
</evidence>
<protein>
    <recommendedName>
        <fullName evidence="2">Proline--tRNA ligase</fullName>
        <ecNumber evidence="1">6.1.1.15</ecNumber>
    </recommendedName>
    <alternativeName>
        <fullName evidence="8">Prolyl-tRNA synthetase</fullName>
    </alternativeName>
</protein>
<evidence type="ECO:0000313" key="11">
    <source>
        <dbReference type="EMBL" id="PIR74398.1"/>
    </source>
</evidence>
<evidence type="ECO:0000256" key="2">
    <source>
        <dbReference type="ARBA" id="ARBA00019110"/>
    </source>
</evidence>
<dbReference type="GO" id="GO:0006433">
    <property type="term" value="P:prolyl-tRNA aminoacylation"/>
    <property type="evidence" value="ECO:0007669"/>
    <property type="project" value="InterPro"/>
</dbReference>
<keyword evidence="3" id="KW-0436">Ligase</keyword>
<keyword evidence="4" id="KW-0547">Nucleotide-binding</keyword>
<evidence type="ECO:0000256" key="3">
    <source>
        <dbReference type="ARBA" id="ARBA00022598"/>
    </source>
</evidence>
<dbReference type="Gene3D" id="3.30.930.10">
    <property type="entry name" value="Bira Bifunctional Protein, Domain 2"/>
    <property type="match status" value="1"/>
</dbReference>
<gene>
    <name evidence="11" type="ORF">COU35_03035</name>
</gene>